<dbReference type="CDD" id="cd00056">
    <property type="entry name" value="ENDO3c"/>
    <property type="match status" value="1"/>
</dbReference>
<comment type="cofactor">
    <cofactor evidence="2">
        <name>[4Fe-4S] cluster</name>
        <dbReference type="ChEBI" id="CHEBI:49883"/>
    </cofactor>
</comment>
<dbReference type="GO" id="GO:0035485">
    <property type="term" value="F:adenine/guanine mispair binding"/>
    <property type="evidence" value="ECO:0007669"/>
    <property type="project" value="TreeGrafter"/>
</dbReference>
<evidence type="ECO:0000256" key="7">
    <source>
        <dbReference type="ARBA" id="ARBA00022485"/>
    </source>
</evidence>
<accession>A0AAU7CAR9</accession>
<dbReference type="Pfam" id="PF00730">
    <property type="entry name" value="HhH-GPD"/>
    <property type="match status" value="1"/>
</dbReference>
<keyword evidence="10 17" id="KW-0378">Hydrolase</keyword>
<keyword evidence="12" id="KW-0411">Iron-sulfur</keyword>
<dbReference type="SMART" id="SM00478">
    <property type="entry name" value="ENDO3c"/>
    <property type="match status" value="1"/>
</dbReference>
<dbReference type="Gene3D" id="3.90.79.10">
    <property type="entry name" value="Nucleoside Triphosphate Pyrophosphohydrolase"/>
    <property type="match status" value="1"/>
</dbReference>
<evidence type="ECO:0000256" key="12">
    <source>
        <dbReference type="ARBA" id="ARBA00023014"/>
    </source>
</evidence>
<dbReference type="GO" id="GO:0006284">
    <property type="term" value="P:base-excision repair"/>
    <property type="evidence" value="ECO:0007669"/>
    <property type="project" value="InterPro"/>
</dbReference>
<keyword evidence="11" id="KW-0408">Iron</keyword>
<dbReference type="Pfam" id="PF14815">
    <property type="entry name" value="NUDIX_4"/>
    <property type="match status" value="1"/>
</dbReference>
<dbReference type="RefSeq" id="WP_406695073.1">
    <property type="nucleotide sequence ID" value="NZ_CP155447.1"/>
</dbReference>
<dbReference type="InterPro" id="IPR003265">
    <property type="entry name" value="HhH-GPD_domain"/>
</dbReference>
<keyword evidence="9" id="KW-0227">DNA damage</keyword>
<dbReference type="SUPFAM" id="SSF48150">
    <property type="entry name" value="DNA-glycosylase"/>
    <property type="match status" value="1"/>
</dbReference>
<evidence type="ECO:0000256" key="11">
    <source>
        <dbReference type="ARBA" id="ARBA00023004"/>
    </source>
</evidence>
<dbReference type="PROSITE" id="PS01155">
    <property type="entry name" value="ENDONUCLEASE_III_2"/>
    <property type="match status" value="1"/>
</dbReference>
<dbReference type="InterPro" id="IPR029119">
    <property type="entry name" value="MutY_C"/>
</dbReference>
<dbReference type="GO" id="GO:0046872">
    <property type="term" value="F:metal ion binding"/>
    <property type="evidence" value="ECO:0007669"/>
    <property type="project" value="UniProtKB-KW"/>
</dbReference>
<dbReference type="GO" id="GO:0000701">
    <property type="term" value="F:purine-specific mismatch base pair DNA N-glycosylase activity"/>
    <property type="evidence" value="ECO:0007669"/>
    <property type="project" value="UniProtKB-EC"/>
</dbReference>
<keyword evidence="14 17" id="KW-0326">Glycosidase</keyword>
<dbReference type="InterPro" id="IPR044298">
    <property type="entry name" value="MIG/MutY"/>
</dbReference>
<name>A0AAU7CAR9_9BACT</name>
<proteinExistence type="inferred from homology"/>
<keyword evidence="13" id="KW-0234">DNA repair</keyword>
<dbReference type="Pfam" id="PF00633">
    <property type="entry name" value="HHH"/>
    <property type="match status" value="1"/>
</dbReference>
<evidence type="ECO:0000256" key="14">
    <source>
        <dbReference type="ARBA" id="ARBA00023295"/>
    </source>
</evidence>
<dbReference type="NCBIfam" id="TIGR01084">
    <property type="entry name" value="mutY"/>
    <property type="match status" value="1"/>
</dbReference>
<dbReference type="EC" id="3.2.2.31" evidence="5"/>
<dbReference type="InterPro" id="IPR015797">
    <property type="entry name" value="NUDIX_hydrolase-like_dom_sf"/>
</dbReference>
<evidence type="ECO:0000256" key="13">
    <source>
        <dbReference type="ARBA" id="ARBA00023204"/>
    </source>
</evidence>
<comment type="similarity">
    <text evidence="4">Belongs to the Nth/MutY family.</text>
</comment>
<dbReference type="InterPro" id="IPR011257">
    <property type="entry name" value="DNA_glycosylase"/>
</dbReference>
<dbReference type="AlphaFoldDB" id="A0AAU7CAR9"/>
<evidence type="ECO:0000256" key="3">
    <source>
        <dbReference type="ARBA" id="ARBA00002933"/>
    </source>
</evidence>
<dbReference type="Gene3D" id="1.10.340.30">
    <property type="entry name" value="Hypothetical protein, domain 2"/>
    <property type="match status" value="1"/>
</dbReference>
<dbReference type="FunFam" id="1.10.340.30:FF:000002">
    <property type="entry name" value="Adenine DNA glycosylase"/>
    <property type="match status" value="1"/>
</dbReference>
<evidence type="ECO:0000256" key="1">
    <source>
        <dbReference type="ARBA" id="ARBA00000843"/>
    </source>
</evidence>
<keyword evidence="7" id="KW-0004">4Fe-4S</keyword>
<keyword evidence="8" id="KW-0479">Metal-binding</keyword>
<dbReference type="GO" id="GO:0051539">
    <property type="term" value="F:4 iron, 4 sulfur cluster binding"/>
    <property type="evidence" value="ECO:0007669"/>
    <property type="project" value="UniProtKB-KW"/>
</dbReference>
<dbReference type="SUPFAM" id="SSF55811">
    <property type="entry name" value="Nudix"/>
    <property type="match status" value="1"/>
</dbReference>
<dbReference type="InterPro" id="IPR000445">
    <property type="entry name" value="HhH_motif"/>
</dbReference>
<dbReference type="InterPro" id="IPR004036">
    <property type="entry name" value="Endonuclease-III-like_CS2"/>
</dbReference>
<evidence type="ECO:0000313" key="17">
    <source>
        <dbReference type="EMBL" id="XBH02331.1"/>
    </source>
</evidence>
<organism evidence="17">
    <name type="scientific">Singulisphaera sp. Ch08</name>
    <dbReference type="NCBI Taxonomy" id="3120278"/>
    <lineage>
        <taxon>Bacteria</taxon>
        <taxon>Pseudomonadati</taxon>
        <taxon>Planctomycetota</taxon>
        <taxon>Planctomycetia</taxon>
        <taxon>Isosphaerales</taxon>
        <taxon>Isosphaeraceae</taxon>
        <taxon>Singulisphaera</taxon>
    </lineage>
</organism>
<dbReference type="InterPro" id="IPR023170">
    <property type="entry name" value="HhH_base_excis_C"/>
</dbReference>
<protein>
    <recommendedName>
        <fullName evidence="6">Adenine DNA glycosylase</fullName>
        <ecNumber evidence="5">3.2.2.31</ecNumber>
    </recommendedName>
</protein>
<dbReference type="GO" id="GO:0006298">
    <property type="term" value="P:mismatch repair"/>
    <property type="evidence" value="ECO:0007669"/>
    <property type="project" value="TreeGrafter"/>
</dbReference>
<dbReference type="GO" id="GO:0034039">
    <property type="term" value="F:8-oxo-7,8-dihydroguanine DNA N-glycosylase activity"/>
    <property type="evidence" value="ECO:0007669"/>
    <property type="project" value="TreeGrafter"/>
</dbReference>
<reference evidence="17" key="1">
    <citation type="submission" date="2024-05" db="EMBL/GenBank/DDBJ databases">
        <title>Planctomycetes of the genus Singulisphaera possess chitinolytic capabilities.</title>
        <authorList>
            <person name="Ivanova A."/>
        </authorList>
    </citation>
    <scope>NUCLEOTIDE SEQUENCE</scope>
    <source>
        <strain evidence="17">Ch08T</strain>
    </source>
</reference>
<dbReference type="InterPro" id="IPR005760">
    <property type="entry name" value="A/G_AdeGlyc_MutY"/>
</dbReference>
<feature type="region of interest" description="Disordered" evidence="15">
    <location>
        <begin position="1"/>
        <end position="29"/>
    </location>
</feature>
<dbReference type="Gene3D" id="1.10.1670.10">
    <property type="entry name" value="Helix-hairpin-Helix base-excision DNA repair enzymes (C-terminal)"/>
    <property type="match status" value="1"/>
</dbReference>
<sequence>MGRPRKSKIEKDDPLAAEPSPGPDLDPNWGSRVRERLVAWYEHAKRPLPWRTDQTPYRILVSEMMLVQTTVTAVVPYFERFLNQFPTIQALAVADEAEVLKAWEGLGYYRRARQLHAAARAVVTEHGGTFPTTPDTIRALPGVGRYIAGAILSFAFDQPAPIVEANTQRVLSRWLAWREDLKSSRSQARLWEAAERLVPSQGAGVFNQAFMELGALLCTPRSPSCLVCPVAAECGARILGIQDLVPTTTPKSPPLEVAEACGLVVRDGRVLIVQRGPGRLWEHFWEFPTIHLNGVDPAGRSFADPVDLAEGIRRFTGARVRVGPVVQTVRYSVTKHRVKLDAYAATGLSEELNPGPGLVRAVWEVPEKLAAYTFGAASRRLVSWMAKHEADFHDFQSDR</sequence>
<gene>
    <name evidence="17" type="primary">mutY</name>
    <name evidence="17" type="ORF">V5E97_28955</name>
</gene>
<dbReference type="PANTHER" id="PTHR42944">
    <property type="entry name" value="ADENINE DNA GLYCOSYLASE"/>
    <property type="match status" value="1"/>
</dbReference>
<evidence type="ECO:0000256" key="10">
    <source>
        <dbReference type="ARBA" id="ARBA00022801"/>
    </source>
</evidence>
<evidence type="ECO:0000256" key="6">
    <source>
        <dbReference type="ARBA" id="ARBA00022023"/>
    </source>
</evidence>
<evidence type="ECO:0000259" key="16">
    <source>
        <dbReference type="SMART" id="SM00478"/>
    </source>
</evidence>
<evidence type="ECO:0000256" key="9">
    <source>
        <dbReference type="ARBA" id="ARBA00022763"/>
    </source>
</evidence>
<comment type="catalytic activity">
    <reaction evidence="1">
        <text>Hydrolyzes free adenine bases from 7,8-dihydro-8-oxoguanine:adenine mismatched double-stranded DNA, leaving an apurinic site.</text>
        <dbReference type="EC" id="3.2.2.31"/>
    </reaction>
</comment>
<dbReference type="GO" id="GO:0032357">
    <property type="term" value="F:oxidized purine DNA binding"/>
    <property type="evidence" value="ECO:0007669"/>
    <property type="project" value="TreeGrafter"/>
</dbReference>
<evidence type="ECO:0000256" key="8">
    <source>
        <dbReference type="ARBA" id="ARBA00022723"/>
    </source>
</evidence>
<evidence type="ECO:0000256" key="2">
    <source>
        <dbReference type="ARBA" id="ARBA00001966"/>
    </source>
</evidence>
<feature type="domain" description="HhH-GPD" evidence="16">
    <location>
        <begin position="65"/>
        <end position="216"/>
    </location>
</feature>
<evidence type="ECO:0000256" key="15">
    <source>
        <dbReference type="SAM" id="MobiDB-lite"/>
    </source>
</evidence>
<dbReference type="PANTHER" id="PTHR42944:SF1">
    <property type="entry name" value="ADENINE DNA GLYCOSYLASE"/>
    <property type="match status" value="1"/>
</dbReference>
<evidence type="ECO:0000256" key="5">
    <source>
        <dbReference type="ARBA" id="ARBA00012045"/>
    </source>
</evidence>
<comment type="function">
    <text evidence="3">Adenine glycosylase active on G-A mispairs. MutY also corrects error-prone DNA synthesis past GO lesions which are due to the oxidatively damaged form of guanine: 7,8-dihydro-8-oxoguanine (8-oxo-dGTP).</text>
</comment>
<evidence type="ECO:0000256" key="4">
    <source>
        <dbReference type="ARBA" id="ARBA00008343"/>
    </source>
</evidence>
<dbReference type="EMBL" id="CP155447">
    <property type="protein sequence ID" value="XBH02331.1"/>
    <property type="molecule type" value="Genomic_DNA"/>
</dbReference>